<dbReference type="AlphaFoldDB" id="A0A833H4I6"/>
<feature type="domain" description="NADH-quinone oxidoreductase subunit D" evidence="3">
    <location>
        <begin position="138"/>
        <end position="310"/>
    </location>
</feature>
<keyword evidence="1" id="KW-0830">Ubiquinone</keyword>
<dbReference type="InterPro" id="IPR001135">
    <property type="entry name" value="NADH_Q_OxRdtase_suD"/>
</dbReference>
<dbReference type="PANTHER" id="PTHR11993:SF10">
    <property type="entry name" value="NADH DEHYDROGENASE [UBIQUINONE] IRON-SULFUR PROTEIN 2, MITOCHONDRIAL"/>
    <property type="match status" value="1"/>
</dbReference>
<keyword evidence="1" id="KW-1278">Translocase</keyword>
<dbReference type="EC" id="7.1.1.-" evidence="1"/>
<organism evidence="4 5">
    <name type="scientific">Leptonema illini</name>
    <dbReference type="NCBI Taxonomy" id="183"/>
    <lineage>
        <taxon>Bacteria</taxon>
        <taxon>Pseudomonadati</taxon>
        <taxon>Spirochaetota</taxon>
        <taxon>Spirochaetia</taxon>
        <taxon>Leptospirales</taxon>
        <taxon>Leptospiraceae</taxon>
        <taxon>Leptonema</taxon>
    </lineage>
</organism>
<accession>A0A833H4I6</accession>
<evidence type="ECO:0000259" key="3">
    <source>
        <dbReference type="Pfam" id="PF00346"/>
    </source>
</evidence>
<comment type="caution">
    <text evidence="4">The sequence shown here is derived from an EMBL/GenBank/DDBJ whole genome shotgun (WGS) entry which is preliminary data.</text>
</comment>
<dbReference type="GO" id="GO:0005886">
    <property type="term" value="C:plasma membrane"/>
    <property type="evidence" value="ECO:0007669"/>
    <property type="project" value="UniProtKB-SubCell"/>
</dbReference>
<gene>
    <name evidence="1" type="primary">nuoD</name>
    <name evidence="4" type="ORF">F9K24_03680</name>
</gene>
<dbReference type="GO" id="GO:0048038">
    <property type="term" value="F:quinone binding"/>
    <property type="evidence" value="ECO:0007669"/>
    <property type="project" value="UniProtKB-KW"/>
</dbReference>
<comment type="similarity">
    <text evidence="1">Belongs to the complex I 49 kDa subunit family.</text>
</comment>
<dbReference type="InterPro" id="IPR022885">
    <property type="entry name" value="NDH1_su_D/H"/>
</dbReference>
<feature type="region of interest" description="Disordered" evidence="2">
    <location>
        <begin position="1"/>
        <end position="21"/>
    </location>
</feature>
<evidence type="ECO:0000256" key="2">
    <source>
        <dbReference type="SAM" id="MobiDB-lite"/>
    </source>
</evidence>
<dbReference type="Gene3D" id="1.10.645.10">
    <property type="entry name" value="Cytochrome-c3 Hydrogenase, chain B"/>
    <property type="match status" value="1"/>
</dbReference>
<evidence type="ECO:0000313" key="4">
    <source>
        <dbReference type="EMBL" id="KAB2934890.1"/>
    </source>
</evidence>
<dbReference type="PANTHER" id="PTHR11993">
    <property type="entry name" value="NADH-UBIQUINONE OXIDOREDUCTASE 49 KDA SUBUNIT"/>
    <property type="match status" value="1"/>
</dbReference>
<dbReference type="Pfam" id="PF00346">
    <property type="entry name" value="Complex1_49kDa"/>
    <property type="match status" value="2"/>
</dbReference>
<dbReference type="GO" id="GO:0051287">
    <property type="term" value="F:NAD binding"/>
    <property type="evidence" value="ECO:0007669"/>
    <property type="project" value="InterPro"/>
</dbReference>
<protein>
    <recommendedName>
        <fullName evidence="1">NADH-quinone oxidoreductase subunit D</fullName>
        <ecNumber evidence="1">7.1.1.-</ecNumber>
    </recommendedName>
    <alternativeName>
        <fullName evidence="1">NADH dehydrogenase I subunit D</fullName>
    </alternativeName>
    <alternativeName>
        <fullName evidence="1">NDH-1 subunit D</fullName>
    </alternativeName>
</protein>
<name>A0A833H4I6_9LEPT</name>
<dbReference type="SUPFAM" id="SSF56762">
    <property type="entry name" value="HydB/Nqo4-like"/>
    <property type="match status" value="1"/>
</dbReference>
<keyword evidence="1" id="KW-0813">Transport</keyword>
<keyword evidence="1" id="KW-0472">Membrane</keyword>
<comment type="subunit">
    <text evidence="1">NDH-1 is composed of 14 different subunits. Subunits NuoB, C, D, E, F, and G constitute the peripheral sector of the complex.</text>
</comment>
<sequence>MKLASKRGLAGANHAPENEKGTRWMELNMGPQHPSTHGVIRLVLQTDGEHVFQTRPDVGYLHRGIEKIAEQCSYVAFSPYADRVDYLSAMNAETGYALTVEKAAGIEIPERAEYIRVIVQELNRIASHIIALGTYSLDMGGFTPFVYLLRERETINDILEGLCGARLTYHFVRIGGVSRDIDATLADRIAEFLDHFDRIIPEINRLITFNEIFVRRLACVGVINGASALHHGLVGPNLRASGIGFDVRRAMPYGFYDRMEFDVPVGQGWRGVRGDAFDRFYCRVLEMQQSSRIIRQCLAQMSPGEIRAKIPRRLTLPAGEHTGRVEAPRGCMTYLIVSDGADRPYRLHVRTGSFQAMTVLEPMGKNMLIADLISFFASLDVVAPEIDR</sequence>
<dbReference type="InterPro" id="IPR029014">
    <property type="entry name" value="NiFe-Hase_large"/>
</dbReference>
<evidence type="ECO:0000256" key="1">
    <source>
        <dbReference type="HAMAP-Rule" id="MF_01358"/>
    </source>
</evidence>
<reference evidence="4 5" key="1">
    <citation type="submission" date="2019-10" db="EMBL/GenBank/DDBJ databases">
        <title>Extracellular Electron Transfer in a Candidatus Methanoperedens spp. Enrichment Culture.</title>
        <authorList>
            <person name="Berger S."/>
            <person name="Rangel Shaw D."/>
            <person name="Berben T."/>
            <person name="In 'T Zandt M."/>
            <person name="Frank J."/>
            <person name="Reimann J."/>
            <person name="Jetten M.S.M."/>
            <person name="Welte C.U."/>
        </authorList>
    </citation>
    <scope>NUCLEOTIDE SEQUENCE [LARGE SCALE GENOMIC DNA]</scope>
    <source>
        <strain evidence="4">SB12</strain>
    </source>
</reference>
<comment type="subcellular location">
    <subcellularLocation>
        <location evidence="1">Cell membrane</location>
        <topology evidence="1">Peripheral membrane protein</topology>
        <orientation evidence="1">Cytoplasmic side</orientation>
    </subcellularLocation>
</comment>
<keyword evidence="4" id="KW-0560">Oxidoreductase</keyword>
<keyword evidence="1" id="KW-0520">NAD</keyword>
<feature type="domain" description="NADH-quinone oxidoreductase subunit D" evidence="3">
    <location>
        <begin position="314"/>
        <end position="388"/>
    </location>
</feature>
<comment type="catalytic activity">
    <reaction evidence="1">
        <text>a quinone + NADH + 5 H(+)(in) = a quinol + NAD(+) + 4 H(+)(out)</text>
        <dbReference type="Rhea" id="RHEA:57888"/>
        <dbReference type="ChEBI" id="CHEBI:15378"/>
        <dbReference type="ChEBI" id="CHEBI:24646"/>
        <dbReference type="ChEBI" id="CHEBI:57540"/>
        <dbReference type="ChEBI" id="CHEBI:57945"/>
        <dbReference type="ChEBI" id="CHEBI:132124"/>
    </reaction>
</comment>
<dbReference type="GO" id="GO:0050136">
    <property type="term" value="F:NADH dehydrogenase (quinone) (non-electrogenic) activity"/>
    <property type="evidence" value="ECO:0007669"/>
    <property type="project" value="UniProtKB-UniRule"/>
</dbReference>
<keyword evidence="1" id="KW-1003">Cell membrane</keyword>
<dbReference type="Proteomes" id="UP000460298">
    <property type="component" value="Unassembled WGS sequence"/>
</dbReference>
<evidence type="ECO:0000313" key="5">
    <source>
        <dbReference type="Proteomes" id="UP000460298"/>
    </source>
</evidence>
<dbReference type="HAMAP" id="MF_01358">
    <property type="entry name" value="NDH1_NuoD"/>
    <property type="match status" value="1"/>
</dbReference>
<dbReference type="EMBL" id="WBUI01000002">
    <property type="protein sequence ID" value="KAB2934890.1"/>
    <property type="molecule type" value="Genomic_DNA"/>
</dbReference>
<keyword evidence="1" id="KW-0874">Quinone</keyword>
<comment type="function">
    <text evidence="1">NDH-1 shuttles electrons from NADH, via FMN and iron-sulfur (Fe-S) centers, to quinones in the respiratory chain. The immediate electron acceptor for the enzyme in this species is believed to be ubiquinone. Couples the redox reaction to proton translocation (for every two electrons transferred, four hydrogen ions are translocated across the cytoplasmic membrane), and thus conserves the redox energy in a proton gradient.</text>
</comment>
<proteinExistence type="inferred from homology"/>